<dbReference type="InterPro" id="IPR013736">
    <property type="entry name" value="Xaa-Pro_dipept_C"/>
</dbReference>
<proteinExistence type="predicted"/>
<accession>A0A1D3TX16</accession>
<dbReference type="STRING" id="1619234.SAMN05421730_102724"/>
<dbReference type="Pfam" id="PF02129">
    <property type="entry name" value="Peptidase_S15"/>
    <property type="match status" value="1"/>
</dbReference>
<evidence type="ECO:0000313" key="4">
    <source>
        <dbReference type="Proteomes" id="UP000199315"/>
    </source>
</evidence>
<dbReference type="Gene3D" id="2.60.120.260">
    <property type="entry name" value="Galactose-binding domain-like"/>
    <property type="match status" value="1"/>
</dbReference>
<dbReference type="SUPFAM" id="SSF49785">
    <property type="entry name" value="Galactose-binding domain-like"/>
    <property type="match status" value="1"/>
</dbReference>
<evidence type="ECO:0000256" key="1">
    <source>
        <dbReference type="ARBA" id="ARBA00022801"/>
    </source>
</evidence>
<keyword evidence="1 3" id="KW-0378">Hydrolase</keyword>
<protein>
    <submittedName>
        <fullName evidence="3">Putative hydrolase, CocE/NonD family</fullName>
    </submittedName>
</protein>
<dbReference type="SMART" id="SM00939">
    <property type="entry name" value="PepX_C"/>
    <property type="match status" value="1"/>
</dbReference>
<dbReference type="Proteomes" id="UP000199315">
    <property type="component" value="Unassembled WGS sequence"/>
</dbReference>
<dbReference type="EMBL" id="FMKA01000027">
    <property type="protein sequence ID" value="SCP98850.1"/>
    <property type="molecule type" value="Genomic_DNA"/>
</dbReference>
<dbReference type="RefSeq" id="WP_169823735.1">
    <property type="nucleotide sequence ID" value="NZ_FMKA01000027.1"/>
</dbReference>
<dbReference type="Gene3D" id="1.10.3020.10">
    <property type="entry name" value="alpha-amino acid ester hydrolase ( Helical cap domain)"/>
    <property type="match status" value="1"/>
</dbReference>
<dbReference type="NCBIfam" id="TIGR00976">
    <property type="entry name" value="CocE_NonD"/>
    <property type="match status" value="1"/>
</dbReference>
<organism evidence="3 4">
    <name type="scientific">Anaerobium acetethylicum</name>
    <dbReference type="NCBI Taxonomy" id="1619234"/>
    <lineage>
        <taxon>Bacteria</taxon>
        <taxon>Bacillati</taxon>
        <taxon>Bacillota</taxon>
        <taxon>Clostridia</taxon>
        <taxon>Lachnospirales</taxon>
        <taxon>Lachnospiraceae</taxon>
        <taxon>Anaerobium</taxon>
    </lineage>
</organism>
<sequence>MNLSNLENHPEECIESHMVEMRDGVKLYTCVIKPKKEGKFPIALCRCPYNQRFDEQITLENYTALNVILHYVYNVEAFVLDGYCVVFQHCRGTGNSGGPFQYVLYEFEDGCDTLDWLRTQDFYNEEIYRFGGSYFGMTSLVDAGMHYKDIKAIVANVPNTWPYEAGARNGFFKTGLLGMWEHKTRLTATIAGTKTFNYTPDVFRTFPQKDWGKLIYDFDNPMYESYQKHPNENDPYWRSEEGPGHTMYTAFEELDVPTLFTTSWFDYFVNPLSKIWNGIIPEETRKKSAMLINPYGHGADGDVPEVSEVAFWPFKMEGALATEAYPRHVLNWFNHIRTGEPLRHVKEGEITFFPECGQKKWYYEKEFTNGEKQQTLYLNENRKLEASQGSVSEVTYLYNPYNPAVYYEGADHNIGFVRPGAEDKGGIALVPQDPPNWRYDVISFEAEPFEKETFLKGKMTADIHVKSDCEDTCFYVRVHLVKDGVTYGIRDDITSLCYQLGDYTPGEEVKLYFEFSPIVWDIKPGDQLRIDVTSSAFPLYSLHTNVKGNQAEVEKPKYAYNTVVFGKSTFTYQTSDLSADKYEIVEVTGK</sequence>
<name>A0A1D3TX16_9FIRM</name>
<dbReference type="SUPFAM" id="SSF53474">
    <property type="entry name" value="alpha/beta-Hydrolases"/>
    <property type="match status" value="1"/>
</dbReference>
<dbReference type="GO" id="GO:0008239">
    <property type="term" value="F:dipeptidyl-peptidase activity"/>
    <property type="evidence" value="ECO:0007669"/>
    <property type="project" value="InterPro"/>
</dbReference>
<evidence type="ECO:0000313" key="3">
    <source>
        <dbReference type="EMBL" id="SCP98850.1"/>
    </source>
</evidence>
<evidence type="ECO:0000259" key="2">
    <source>
        <dbReference type="SMART" id="SM00939"/>
    </source>
</evidence>
<keyword evidence="4" id="KW-1185">Reference proteome</keyword>
<reference evidence="3 4" key="1">
    <citation type="submission" date="2016-09" db="EMBL/GenBank/DDBJ databases">
        <authorList>
            <person name="Capua I."/>
            <person name="De Benedictis P."/>
            <person name="Joannis T."/>
            <person name="Lombin L.H."/>
            <person name="Cattoli G."/>
        </authorList>
    </citation>
    <scope>NUCLEOTIDE SEQUENCE [LARGE SCALE GENOMIC DNA]</scope>
    <source>
        <strain evidence="3 4">GluBS11</strain>
    </source>
</reference>
<dbReference type="InterPro" id="IPR000383">
    <property type="entry name" value="Xaa-Pro-like_dom"/>
</dbReference>
<dbReference type="AlphaFoldDB" id="A0A1D3TX16"/>
<dbReference type="InterPro" id="IPR005674">
    <property type="entry name" value="CocE/Ser_esterase"/>
</dbReference>
<feature type="domain" description="Xaa-Pro dipeptidyl-peptidase C-terminal" evidence="2">
    <location>
        <begin position="330"/>
        <end position="554"/>
    </location>
</feature>
<dbReference type="Gene3D" id="3.40.50.1820">
    <property type="entry name" value="alpha/beta hydrolase"/>
    <property type="match status" value="1"/>
</dbReference>
<dbReference type="InterPro" id="IPR008979">
    <property type="entry name" value="Galactose-bd-like_sf"/>
</dbReference>
<dbReference type="Pfam" id="PF08530">
    <property type="entry name" value="PepX_C"/>
    <property type="match status" value="1"/>
</dbReference>
<dbReference type="InterPro" id="IPR029058">
    <property type="entry name" value="AB_hydrolase_fold"/>
</dbReference>
<gene>
    <name evidence="3" type="ORF">SAMN05421730_102724</name>
</gene>